<protein>
    <submittedName>
        <fullName evidence="4">HD domain-containing phosphohydrolase</fullName>
    </submittedName>
</protein>
<dbReference type="SUPFAM" id="SSF53850">
    <property type="entry name" value="Periplasmic binding protein-like II"/>
    <property type="match status" value="1"/>
</dbReference>
<dbReference type="InterPro" id="IPR003660">
    <property type="entry name" value="HAMP_dom"/>
</dbReference>
<dbReference type="Gene3D" id="3.30.450.20">
    <property type="entry name" value="PAS domain"/>
    <property type="match status" value="1"/>
</dbReference>
<feature type="domain" description="HAMP" evidence="2">
    <location>
        <begin position="600"/>
        <end position="653"/>
    </location>
</feature>
<gene>
    <name evidence="4" type="ORF">ACGRHZ_07025</name>
</gene>
<dbReference type="CDD" id="cd00077">
    <property type="entry name" value="HDc"/>
    <property type="match status" value="2"/>
</dbReference>
<dbReference type="RefSeq" id="WP_394631901.1">
    <property type="nucleotide sequence ID" value="NZ_JBIHSE010000001.1"/>
</dbReference>
<keyword evidence="5" id="KW-1185">Reference proteome</keyword>
<dbReference type="Gene3D" id="1.10.3210.10">
    <property type="entry name" value="Hypothetical protein af1432"/>
    <property type="match status" value="2"/>
</dbReference>
<dbReference type="Gene3D" id="3.40.190.10">
    <property type="entry name" value="Periplasmic binding protein-like II"/>
    <property type="match status" value="2"/>
</dbReference>
<comment type="caution">
    <text evidence="4">The sequence shown here is derived from an EMBL/GenBank/DDBJ whole genome shotgun (WGS) entry which is preliminary data.</text>
</comment>
<accession>A0ABW7J443</accession>
<dbReference type="SMART" id="SM00471">
    <property type="entry name" value="HDc"/>
    <property type="match status" value="1"/>
</dbReference>
<evidence type="ECO:0000259" key="2">
    <source>
        <dbReference type="PROSITE" id="PS50885"/>
    </source>
</evidence>
<dbReference type="PANTHER" id="PTHR45228:SF5">
    <property type="entry name" value="CYCLIC DI-GMP PHOSPHODIESTERASE VC_1348-RELATED"/>
    <property type="match status" value="1"/>
</dbReference>
<feature type="transmembrane region" description="Helical" evidence="1">
    <location>
        <begin position="12"/>
        <end position="39"/>
    </location>
</feature>
<proteinExistence type="predicted"/>
<evidence type="ECO:0000259" key="3">
    <source>
        <dbReference type="PROSITE" id="PS51832"/>
    </source>
</evidence>
<keyword evidence="1" id="KW-0472">Membrane</keyword>
<organism evidence="4 5">
    <name type="scientific">Vibrio jasicida</name>
    <dbReference type="NCBI Taxonomy" id="766224"/>
    <lineage>
        <taxon>Bacteria</taxon>
        <taxon>Pseudomonadati</taxon>
        <taxon>Pseudomonadota</taxon>
        <taxon>Gammaproteobacteria</taxon>
        <taxon>Vibrionales</taxon>
        <taxon>Vibrionaceae</taxon>
        <taxon>Vibrio</taxon>
    </lineage>
</organism>
<keyword evidence="1" id="KW-1133">Transmembrane helix</keyword>
<reference evidence="4 5" key="1">
    <citation type="submission" date="2024-10" db="EMBL/GenBank/DDBJ databases">
        <authorList>
            <person name="Yibar A."/>
            <person name="Saticioglu I.B."/>
            <person name="Duman M."/>
            <person name="Ajmi N."/>
            <person name="Gurler F."/>
            <person name="Ay H."/>
            <person name="Onuk E."/>
            <person name="Guler S."/>
            <person name="Romalde J.L."/>
        </authorList>
    </citation>
    <scope>NUCLEOTIDE SEQUENCE [LARGE SCALE GENOMIC DNA]</scope>
    <source>
        <strain evidence="4 5">1-TCBS-A</strain>
    </source>
</reference>
<dbReference type="Gene3D" id="6.10.340.10">
    <property type="match status" value="1"/>
</dbReference>
<dbReference type="PROSITE" id="PS50885">
    <property type="entry name" value="HAMP"/>
    <property type="match status" value="1"/>
</dbReference>
<dbReference type="Pfam" id="PF00497">
    <property type="entry name" value="SBP_bac_3"/>
    <property type="match status" value="1"/>
</dbReference>
<dbReference type="InterPro" id="IPR037522">
    <property type="entry name" value="HD_GYP_dom"/>
</dbReference>
<dbReference type="PANTHER" id="PTHR45228">
    <property type="entry name" value="CYCLIC DI-GMP PHOSPHODIESTERASE TM_0186-RELATED"/>
    <property type="match status" value="1"/>
</dbReference>
<dbReference type="InterPro" id="IPR001638">
    <property type="entry name" value="Solute-binding_3/MltF_N"/>
</dbReference>
<evidence type="ECO:0000313" key="5">
    <source>
        <dbReference type="Proteomes" id="UP001607221"/>
    </source>
</evidence>
<dbReference type="Pfam" id="PF13487">
    <property type="entry name" value="HD_5"/>
    <property type="match status" value="1"/>
</dbReference>
<dbReference type="PROSITE" id="PS51832">
    <property type="entry name" value="HD_GYP"/>
    <property type="match status" value="1"/>
</dbReference>
<dbReference type="EMBL" id="JBIHSE010000001">
    <property type="protein sequence ID" value="MFH0271081.1"/>
    <property type="molecule type" value="Genomic_DNA"/>
</dbReference>
<dbReference type="InterPro" id="IPR052020">
    <property type="entry name" value="Cyclic_di-GMP/3'3'-cGAMP_PDE"/>
</dbReference>
<sequence>MKRSAELKSKYSIKFIVSSMFMLVAALTAIFALGMQYYFGQKMSQEHVISRLSTAAADVSEYIHQVDSNAISSTRMLKSFLSMSDHNFSEKEILTLFAQVLDENPFIQSLYVGSENEDFFQIINLKTSVTIRDKMSADAVDRWAIAKATGIGPDRQMIVSYVDSNFNVNRTVASKTSFYPTRRPWFIGATETNVYKTEPYLFKNMKVTGQSYAIRSGKDVIGIDIELSTLNSKIASTALGMSLESGAESFIFNHKGEVIASNIDLERDIEVPPSEPLTLTEPQRALVMNSPALLVSNQNDWGPYDFSQAGEPQGYAVDLLRILSQQTGLEFDFINGFESNTLSKKYLRGTIDVLHSVSGEVPEYGEQSATMYTADLAIAGKIQRFIPISLENFTDEVGVVCGFGMKEWLQENYPRLNIVEFESLSDAKEALEKGEIPYLVDTYLTLDELKGLEKTSTVTVRKLDAKAVPYHIYINQKHAGLLEVLNLAIESITPEQREALTQKWLESNHWRGTFVPYPEVFQLSKDTSNYNTMVRRSIEGQNYFVYVTPISSSSGGDDYFSVVIPKEIVTDAVTKRLFNSLLFTALVMLGLFPLAWRLGTPMTRSIYALKARTRKIRARNFDQVWPVTTRVKEIGELSEAMMEMVAEIQTHEKQQEEFVEAFIRLIAQAIDDKSPYTAGHCNRVPEIGMMLAEAAEKCQSGKFKNFSFQNDAERREFRIAAWLHDCGKITTPEHIVDKGTKLEANYNRINEIRTRFEVLRRDLEIEYLNTLLRGEVGKDAAKAEFEERVRQLNDDFEFIANANIGGEFMSEDKIERVKQIAEKTWLRYFDDRLGLSPFEEMNKPTSNTQLPVREKLLEDKPEHIIKRIRPVEFAPEHGIQMQVPEHQYNMGEVYNLTISRGTLTPEDRFKINEHMISGIKMLEALPFPPELSNVPRYASTHHETLKGTGYPRKLSADDLSIPERILVIADIFEALTAGDRPYKKAKPVSVAIDIMYKMALDEHLDMDLLLLFLESGVYLEYAKKFMPETQIDEVDIKKYLSRRTF</sequence>
<dbReference type="Proteomes" id="UP001607221">
    <property type="component" value="Unassembled WGS sequence"/>
</dbReference>
<dbReference type="CDD" id="cd01007">
    <property type="entry name" value="PBP2_BvgS_HisK_like"/>
    <property type="match status" value="1"/>
</dbReference>
<dbReference type="SUPFAM" id="SSF109604">
    <property type="entry name" value="HD-domain/PDEase-like"/>
    <property type="match status" value="2"/>
</dbReference>
<evidence type="ECO:0000256" key="1">
    <source>
        <dbReference type="SAM" id="Phobius"/>
    </source>
</evidence>
<name>A0ABW7J443_9VIBR</name>
<feature type="domain" description="HD-GYP" evidence="3">
    <location>
        <begin position="821"/>
        <end position="1027"/>
    </location>
</feature>
<evidence type="ECO:0000313" key="4">
    <source>
        <dbReference type="EMBL" id="MFH0271081.1"/>
    </source>
</evidence>
<dbReference type="InterPro" id="IPR003607">
    <property type="entry name" value="HD/PDEase_dom"/>
</dbReference>
<keyword evidence="1" id="KW-0812">Transmembrane</keyword>
<dbReference type="CDD" id="cd06225">
    <property type="entry name" value="HAMP"/>
    <property type="match status" value="1"/>
</dbReference>